<evidence type="ECO:0000313" key="1">
    <source>
        <dbReference type="EMBL" id="CAF0852400.1"/>
    </source>
</evidence>
<sequence length="232" mass="27583">MVYLSWDRCRDLSNVLESAFRESERFITDRLSFLNRENDLINGRFENEQQLMKRNQQKMDTLLSSIVDNHHQTSELQAALNSTYNQLYTRANQRIQIVDNMYQKLLAYEQNLMQTSPSGVNLKQELNNENYDDQFSNNLQRAQDLLKNALRIGSESNKHTQVLYGSFDSELHSKIKQLYKHDRNEKEQYSSLQVYKEELKQDIMTIHQNTQKLNDFIRTLSPILEHYTHDEP</sequence>
<dbReference type="AlphaFoldDB" id="A0A813W424"/>
<proteinExistence type="predicted"/>
<name>A0A813W424_9BILA</name>
<dbReference type="EMBL" id="CAJNOQ010000932">
    <property type="protein sequence ID" value="CAF0852400.1"/>
    <property type="molecule type" value="Genomic_DNA"/>
</dbReference>
<dbReference type="EMBL" id="CAJOBC010000932">
    <property type="protein sequence ID" value="CAF3640003.1"/>
    <property type="molecule type" value="Genomic_DNA"/>
</dbReference>
<organism evidence="1 3">
    <name type="scientific">Didymodactylos carnosus</name>
    <dbReference type="NCBI Taxonomy" id="1234261"/>
    <lineage>
        <taxon>Eukaryota</taxon>
        <taxon>Metazoa</taxon>
        <taxon>Spiralia</taxon>
        <taxon>Gnathifera</taxon>
        <taxon>Rotifera</taxon>
        <taxon>Eurotatoria</taxon>
        <taxon>Bdelloidea</taxon>
        <taxon>Philodinida</taxon>
        <taxon>Philodinidae</taxon>
        <taxon>Didymodactylos</taxon>
    </lineage>
</organism>
<dbReference type="Proteomes" id="UP000663829">
    <property type="component" value="Unassembled WGS sequence"/>
</dbReference>
<accession>A0A813W424</accession>
<evidence type="ECO:0000313" key="2">
    <source>
        <dbReference type="EMBL" id="CAF3640003.1"/>
    </source>
</evidence>
<reference evidence="1" key="1">
    <citation type="submission" date="2021-02" db="EMBL/GenBank/DDBJ databases">
        <authorList>
            <person name="Nowell W R."/>
        </authorList>
    </citation>
    <scope>NUCLEOTIDE SEQUENCE</scope>
</reference>
<gene>
    <name evidence="1" type="ORF">GPM918_LOCUS6142</name>
    <name evidence="2" type="ORF">SRO942_LOCUS6142</name>
</gene>
<keyword evidence="3" id="KW-1185">Reference proteome</keyword>
<dbReference type="Proteomes" id="UP000681722">
    <property type="component" value="Unassembled WGS sequence"/>
</dbReference>
<comment type="caution">
    <text evidence="1">The sequence shown here is derived from an EMBL/GenBank/DDBJ whole genome shotgun (WGS) entry which is preliminary data.</text>
</comment>
<evidence type="ECO:0000313" key="3">
    <source>
        <dbReference type="Proteomes" id="UP000663829"/>
    </source>
</evidence>
<protein>
    <submittedName>
        <fullName evidence="1">Uncharacterized protein</fullName>
    </submittedName>
</protein>